<dbReference type="PANTHER" id="PTHR22993:SF9">
    <property type="entry name" value="FORMAMIDOPYRIMIDINE-DNA GLYCOSYLASE"/>
    <property type="match status" value="1"/>
</dbReference>
<dbReference type="Gene3D" id="3.20.190.10">
    <property type="entry name" value="MutM-like, N-terminal"/>
    <property type="match status" value="1"/>
</dbReference>
<comment type="catalytic activity">
    <reaction evidence="14 15">
        <text>2'-deoxyribonucleotide-(2'-deoxyribose 5'-phosphate)-2'-deoxyribonucleotide-DNA = a 3'-end 2'-deoxyribonucleotide-(2,3-dehydro-2,3-deoxyribose 5'-phosphate)-DNA + a 5'-end 5'-phospho-2'-deoxyribonucleoside-DNA + H(+)</text>
        <dbReference type="Rhea" id="RHEA:66592"/>
        <dbReference type="Rhea" id="RHEA-COMP:13180"/>
        <dbReference type="Rhea" id="RHEA-COMP:16897"/>
        <dbReference type="Rhea" id="RHEA-COMP:17067"/>
        <dbReference type="ChEBI" id="CHEBI:15378"/>
        <dbReference type="ChEBI" id="CHEBI:136412"/>
        <dbReference type="ChEBI" id="CHEBI:157695"/>
        <dbReference type="ChEBI" id="CHEBI:167181"/>
        <dbReference type="EC" id="4.2.99.18"/>
    </reaction>
</comment>
<dbReference type="Pfam" id="PF06831">
    <property type="entry name" value="H2TH"/>
    <property type="match status" value="1"/>
</dbReference>
<evidence type="ECO:0000256" key="13">
    <source>
        <dbReference type="ARBA" id="ARBA00023295"/>
    </source>
</evidence>
<sequence>MPELPEVETIRRLLGPQLTGKRIAAVRFGAKRVTMHPGPAGVRRQLLGAAISKMGRRGKYLVFRLSNGRDLVLHLGMSGQVRRFGNVPMQPHEHMRLEFSDGETISFVDARRFGRVCVTDVGAVPRAIRGMARMGLEPVEKGYSAAYLGERLSGRRARVKTLLLDQRVACGVGNIYSDEALHRARIRPDRRAGSLKSPEVSRLAAALGDVLTDGIRWCGTTMRDGGYRLVDGGAGSFQDRLRVYGREGERCRRRGCKGVVRRQRLGGRSAHFCPVCQR</sequence>
<evidence type="ECO:0000256" key="11">
    <source>
        <dbReference type="ARBA" id="ARBA00023239"/>
    </source>
</evidence>
<keyword evidence="8 15" id="KW-0862">Zinc</keyword>
<feature type="binding site" evidence="15">
    <location>
        <position position="92"/>
    </location>
    <ligand>
        <name>DNA</name>
        <dbReference type="ChEBI" id="CHEBI:16991"/>
    </ligand>
</feature>
<evidence type="ECO:0000256" key="5">
    <source>
        <dbReference type="ARBA" id="ARBA00022763"/>
    </source>
</evidence>
<dbReference type="EC" id="3.2.2.23" evidence="15"/>
<dbReference type="EC" id="4.2.99.18" evidence="15"/>
<comment type="similarity">
    <text evidence="2 15">Belongs to the FPG family.</text>
</comment>
<evidence type="ECO:0000259" key="16">
    <source>
        <dbReference type="PROSITE" id="PS51066"/>
    </source>
</evidence>
<keyword evidence="10 15" id="KW-0234">DNA repair</keyword>
<dbReference type="NCBIfam" id="TIGR00577">
    <property type="entry name" value="fpg"/>
    <property type="match status" value="1"/>
</dbReference>
<dbReference type="GO" id="GO:0008270">
    <property type="term" value="F:zinc ion binding"/>
    <property type="evidence" value="ECO:0007669"/>
    <property type="project" value="UniProtKB-UniRule"/>
</dbReference>
<evidence type="ECO:0000256" key="2">
    <source>
        <dbReference type="ARBA" id="ARBA00009409"/>
    </source>
</evidence>
<dbReference type="InterPro" id="IPR010979">
    <property type="entry name" value="Ribosomal_uS13-like_H2TH"/>
</dbReference>
<evidence type="ECO:0000256" key="9">
    <source>
        <dbReference type="ARBA" id="ARBA00023125"/>
    </source>
</evidence>
<dbReference type="GO" id="GO:0034039">
    <property type="term" value="F:8-oxo-7,8-dihydroguanine DNA N-glycosylase activity"/>
    <property type="evidence" value="ECO:0007669"/>
    <property type="project" value="TreeGrafter"/>
</dbReference>
<evidence type="ECO:0000256" key="14">
    <source>
        <dbReference type="ARBA" id="ARBA00044632"/>
    </source>
</evidence>
<comment type="subunit">
    <text evidence="3 15">Monomer.</text>
</comment>
<dbReference type="SUPFAM" id="SSF46946">
    <property type="entry name" value="S13-like H2TH domain"/>
    <property type="match status" value="1"/>
</dbReference>
<organism evidence="18 19">
    <name type="scientific">candidate division WOR-3 bacterium</name>
    <dbReference type="NCBI Taxonomy" id="2052148"/>
    <lineage>
        <taxon>Bacteria</taxon>
        <taxon>Bacteria division WOR-3</taxon>
    </lineage>
</organism>
<evidence type="ECO:0000256" key="12">
    <source>
        <dbReference type="ARBA" id="ARBA00023268"/>
    </source>
</evidence>
<dbReference type="CDD" id="cd08966">
    <property type="entry name" value="EcFpg-like_N"/>
    <property type="match status" value="1"/>
</dbReference>
<keyword evidence="4 15" id="KW-0479">Metal-binding</keyword>
<keyword evidence="5 15" id="KW-0227">DNA damage</keyword>
<dbReference type="SUPFAM" id="SSF57716">
    <property type="entry name" value="Glucocorticoid receptor-like (DNA-binding domain)"/>
    <property type="match status" value="1"/>
</dbReference>
<gene>
    <name evidence="15 18" type="primary">mutM</name>
    <name evidence="15" type="synonym">fpg</name>
    <name evidence="18" type="ORF">FJY68_05950</name>
</gene>
<dbReference type="InterPro" id="IPR035937">
    <property type="entry name" value="FPG_N"/>
</dbReference>
<dbReference type="SMART" id="SM01232">
    <property type="entry name" value="H2TH"/>
    <property type="match status" value="1"/>
</dbReference>
<dbReference type="EMBL" id="VGIR01000027">
    <property type="protein sequence ID" value="MBM3331382.1"/>
    <property type="molecule type" value="Genomic_DNA"/>
</dbReference>
<feature type="active site" description="Schiff-base intermediate with DNA" evidence="15">
    <location>
        <position position="2"/>
    </location>
</feature>
<keyword evidence="6 15" id="KW-0863">Zinc-finger</keyword>
<dbReference type="NCBIfam" id="NF002211">
    <property type="entry name" value="PRK01103.1"/>
    <property type="match status" value="1"/>
</dbReference>
<accession>A0A937XDW7</accession>
<dbReference type="HAMAP" id="MF_00103">
    <property type="entry name" value="Fapy_DNA_glycosyl"/>
    <property type="match status" value="1"/>
</dbReference>
<dbReference type="FunFam" id="1.10.8.50:FF:000003">
    <property type="entry name" value="Formamidopyrimidine-DNA glycosylase"/>
    <property type="match status" value="1"/>
</dbReference>
<feature type="binding site" evidence="15">
    <location>
        <position position="155"/>
    </location>
    <ligand>
        <name>DNA</name>
        <dbReference type="ChEBI" id="CHEBI:16991"/>
    </ligand>
</feature>
<evidence type="ECO:0000256" key="6">
    <source>
        <dbReference type="ARBA" id="ARBA00022771"/>
    </source>
</evidence>
<comment type="catalytic activity">
    <reaction evidence="1 15">
        <text>Hydrolysis of DNA containing ring-opened 7-methylguanine residues, releasing 2,6-diamino-4-hydroxy-5-(N-methyl)formamidopyrimidine.</text>
        <dbReference type="EC" id="3.2.2.23"/>
    </reaction>
</comment>
<comment type="cofactor">
    <cofactor evidence="15">
        <name>Zn(2+)</name>
        <dbReference type="ChEBI" id="CHEBI:29105"/>
    </cofactor>
    <text evidence="15">Binds 1 zinc ion per subunit.</text>
</comment>
<dbReference type="AlphaFoldDB" id="A0A937XDW7"/>
<dbReference type="PANTHER" id="PTHR22993">
    <property type="entry name" value="FORMAMIDOPYRIMIDINE-DNA GLYCOSYLASE"/>
    <property type="match status" value="1"/>
</dbReference>
<keyword evidence="11 15" id="KW-0456">Lyase</keyword>
<feature type="domain" description="FPG-type" evidence="16">
    <location>
        <begin position="242"/>
        <end position="278"/>
    </location>
</feature>
<dbReference type="Pfam" id="PF01149">
    <property type="entry name" value="Fapy_DNA_glyco"/>
    <property type="match status" value="1"/>
</dbReference>
<evidence type="ECO:0000256" key="10">
    <source>
        <dbReference type="ARBA" id="ARBA00023204"/>
    </source>
</evidence>
<evidence type="ECO:0000313" key="18">
    <source>
        <dbReference type="EMBL" id="MBM3331382.1"/>
    </source>
</evidence>
<dbReference type="InterPro" id="IPR012319">
    <property type="entry name" value="FPG_cat"/>
</dbReference>
<dbReference type="PROSITE" id="PS01242">
    <property type="entry name" value="ZF_FPG_1"/>
    <property type="match status" value="1"/>
</dbReference>
<evidence type="ECO:0000256" key="4">
    <source>
        <dbReference type="ARBA" id="ARBA00022723"/>
    </source>
</evidence>
<feature type="binding site" evidence="15">
    <location>
        <position position="111"/>
    </location>
    <ligand>
        <name>DNA</name>
        <dbReference type="ChEBI" id="CHEBI:16991"/>
    </ligand>
</feature>
<dbReference type="Gene3D" id="1.10.8.50">
    <property type="match status" value="1"/>
</dbReference>
<dbReference type="SMART" id="SM00898">
    <property type="entry name" value="Fapy_DNA_glyco"/>
    <property type="match status" value="1"/>
</dbReference>
<keyword evidence="7 15" id="KW-0378">Hydrolase</keyword>
<keyword evidence="13 15" id="KW-0326">Glycosidase</keyword>
<dbReference type="PROSITE" id="PS51066">
    <property type="entry name" value="ZF_FPG_2"/>
    <property type="match status" value="1"/>
</dbReference>
<evidence type="ECO:0000256" key="7">
    <source>
        <dbReference type="ARBA" id="ARBA00022801"/>
    </source>
</evidence>
<comment type="function">
    <text evidence="15">Involved in base excision repair of DNA damaged by oxidation or by mutagenic agents. Acts as DNA glycosylase that recognizes and removes damaged bases. Has a preference for oxidized purines, such as 7,8-dihydro-8-oxoguanine (8-oxoG). Has AP (apurinic/apyrimidinic) lyase activity and introduces nicks in the DNA strand. Cleaves the DNA backbone by beta-delta elimination to generate a single-strand break at the site of the removed base with both 3'- and 5'-phosphates.</text>
</comment>
<reference evidence="18" key="1">
    <citation type="submission" date="2019-03" db="EMBL/GenBank/DDBJ databases">
        <title>Lake Tanganyika Metagenome-Assembled Genomes (MAGs).</title>
        <authorList>
            <person name="Tran P."/>
        </authorList>
    </citation>
    <scope>NUCLEOTIDE SEQUENCE</scope>
    <source>
        <strain evidence="18">K_DeepCast_150m_m2_040</strain>
    </source>
</reference>
<protein>
    <recommendedName>
        <fullName evidence="15">Formamidopyrimidine-DNA glycosylase</fullName>
        <shortName evidence="15">Fapy-DNA glycosylase</shortName>
        <ecNumber evidence="15">3.2.2.23</ecNumber>
    </recommendedName>
    <alternativeName>
        <fullName evidence="15">DNA-(apurinic or apyrimidinic site) lyase MutM</fullName>
        <shortName evidence="15">AP lyase MutM</shortName>
        <ecNumber evidence="15">4.2.99.18</ecNumber>
    </alternativeName>
</protein>
<evidence type="ECO:0000256" key="15">
    <source>
        <dbReference type="HAMAP-Rule" id="MF_00103"/>
    </source>
</evidence>
<dbReference type="InterPro" id="IPR000214">
    <property type="entry name" value="Znf_DNA_glyclase/AP_lyase"/>
</dbReference>
<dbReference type="SUPFAM" id="SSF81624">
    <property type="entry name" value="N-terminal domain of MutM-like DNA repair proteins"/>
    <property type="match status" value="1"/>
</dbReference>
<dbReference type="GO" id="GO:0006284">
    <property type="term" value="P:base-excision repair"/>
    <property type="evidence" value="ECO:0007669"/>
    <property type="project" value="InterPro"/>
</dbReference>
<evidence type="ECO:0000256" key="1">
    <source>
        <dbReference type="ARBA" id="ARBA00001668"/>
    </source>
</evidence>
<dbReference type="Proteomes" id="UP000779900">
    <property type="component" value="Unassembled WGS sequence"/>
</dbReference>
<keyword evidence="9 15" id="KW-0238">DNA-binding</keyword>
<comment type="caution">
    <text evidence="18">The sequence shown here is derived from an EMBL/GenBank/DDBJ whole genome shotgun (WGS) entry which is preliminary data.</text>
</comment>
<evidence type="ECO:0000313" key="19">
    <source>
        <dbReference type="Proteomes" id="UP000779900"/>
    </source>
</evidence>
<name>A0A937XDW7_UNCW3</name>
<evidence type="ECO:0000259" key="17">
    <source>
        <dbReference type="PROSITE" id="PS51068"/>
    </source>
</evidence>
<feature type="active site" description="Proton donor; for delta-elimination activity" evidence="15">
    <location>
        <position position="268"/>
    </location>
</feature>
<keyword evidence="12 15" id="KW-0511">Multifunctional enzyme</keyword>
<feature type="active site" description="Proton donor" evidence="15">
    <location>
        <position position="3"/>
    </location>
</feature>
<feature type="domain" description="Formamidopyrimidine-DNA glycosylase catalytic" evidence="17">
    <location>
        <begin position="2"/>
        <end position="114"/>
    </location>
</feature>
<dbReference type="GO" id="GO:0140078">
    <property type="term" value="F:class I DNA-(apurinic or apyrimidinic site) endonuclease activity"/>
    <property type="evidence" value="ECO:0007669"/>
    <property type="project" value="UniProtKB-EC"/>
</dbReference>
<evidence type="ECO:0000256" key="3">
    <source>
        <dbReference type="ARBA" id="ARBA00011245"/>
    </source>
</evidence>
<dbReference type="InterPro" id="IPR020629">
    <property type="entry name" value="FPG_Glyclase"/>
</dbReference>
<dbReference type="PROSITE" id="PS51068">
    <property type="entry name" value="FPG_CAT"/>
    <property type="match status" value="1"/>
</dbReference>
<evidence type="ECO:0000256" key="8">
    <source>
        <dbReference type="ARBA" id="ARBA00022833"/>
    </source>
</evidence>
<dbReference type="InterPro" id="IPR015887">
    <property type="entry name" value="DNA_glyclase_Znf_dom_DNA_BS"/>
</dbReference>
<dbReference type="GO" id="GO:0003684">
    <property type="term" value="F:damaged DNA binding"/>
    <property type="evidence" value="ECO:0007669"/>
    <property type="project" value="InterPro"/>
</dbReference>
<feature type="active site" description="Proton donor; for beta-elimination activity" evidence="15">
    <location>
        <position position="59"/>
    </location>
</feature>
<proteinExistence type="inferred from homology"/>
<dbReference type="InterPro" id="IPR015886">
    <property type="entry name" value="H2TH_FPG"/>
</dbReference>